<organism evidence="1 2">
    <name type="scientific">Trichonephila inaurata madagascariensis</name>
    <dbReference type="NCBI Taxonomy" id="2747483"/>
    <lineage>
        <taxon>Eukaryota</taxon>
        <taxon>Metazoa</taxon>
        <taxon>Ecdysozoa</taxon>
        <taxon>Arthropoda</taxon>
        <taxon>Chelicerata</taxon>
        <taxon>Arachnida</taxon>
        <taxon>Araneae</taxon>
        <taxon>Araneomorphae</taxon>
        <taxon>Entelegynae</taxon>
        <taxon>Araneoidea</taxon>
        <taxon>Nephilidae</taxon>
        <taxon>Trichonephila</taxon>
        <taxon>Trichonephila inaurata</taxon>
    </lineage>
</organism>
<accession>A0A8X6YHR2</accession>
<keyword evidence="1" id="KW-0547">Nucleotide-binding</keyword>
<proteinExistence type="predicted"/>
<gene>
    <name evidence="1" type="primary">PIF1</name>
    <name evidence="1" type="ORF">TNIN_365591</name>
</gene>
<keyword evidence="2" id="KW-1185">Reference proteome</keyword>
<protein>
    <submittedName>
        <fullName evidence="1">ATP-dependent DNA helicase</fullName>
    </submittedName>
</protein>
<comment type="caution">
    <text evidence="1">The sequence shown here is derived from an EMBL/GenBank/DDBJ whole genome shotgun (WGS) entry which is preliminary data.</text>
</comment>
<keyword evidence="1" id="KW-0378">Hydrolase</keyword>
<dbReference type="Proteomes" id="UP000886998">
    <property type="component" value="Unassembled WGS sequence"/>
</dbReference>
<dbReference type="GO" id="GO:0004386">
    <property type="term" value="F:helicase activity"/>
    <property type="evidence" value="ECO:0007669"/>
    <property type="project" value="UniProtKB-KW"/>
</dbReference>
<dbReference type="EMBL" id="BMAV01018671">
    <property type="protein sequence ID" value="GFY71206.1"/>
    <property type="molecule type" value="Genomic_DNA"/>
</dbReference>
<evidence type="ECO:0000313" key="2">
    <source>
        <dbReference type="Proteomes" id="UP000886998"/>
    </source>
</evidence>
<reference evidence="1" key="1">
    <citation type="submission" date="2020-08" db="EMBL/GenBank/DDBJ databases">
        <title>Multicomponent nature underlies the extraordinary mechanical properties of spider dragline silk.</title>
        <authorList>
            <person name="Kono N."/>
            <person name="Nakamura H."/>
            <person name="Mori M."/>
            <person name="Yoshida Y."/>
            <person name="Ohtoshi R."/>
            <person name="Malay A.D."/>
            <person name="Moran D.A.P."/>
            <person name="Tomita M."/>
            <person name="Numata K."/>
            <person name="Arakawa K."/>
        </authorList>
    </citation>
    <scope>NUCLEOTIDE SEQUENCE</scope>
</reference>
<keyword evidence="1" id="KW-0347">Helicase</keyword>
<dbReference type="AlphaFoldDB" id="A0A8X6YHR2"/>
<keyword evidence="1" id="KW-0067">ATP-binding</keyword>
<evidence type="ECO:0000313" key="1">
    <source>
        <dbReference type="EMBL" id="GFY71206.1"/>
    </source>
</evidence>
<dbReference type="OrthoDB" id="6141723at2759"/>
<name>A0A8X6YHR2_9ARAC</name>
<sequence>MDVADGLTNGAVGKLSHVELGDQNRVLRVWLLFPNGAGAKARGKVAGYANSKGISREMVPINGRSATVPLNRNRSIHAKKNHFPLKLACSLTIHKSQRGTFDEIVYKYS</sequence>